<dbReference type="EMBL" id="JAEFCI010004888">
    <property type="protein sequence ID" value="KAG5460659.1"/>
    <property type="molecule type" value="Genomic_DNA"/>
</dbReference>
<dbReference type="PRINTS" id="PR00882">
    <property type="entry name" value="RIBOSOMALL7A"/>
</dbReference>
<evidence type="ECO:0000256" key="3">
    <source>
        <dbReference type="ARBA" id="ARBA00023274"/>
    </source>
</evidence>
<dbReference type="PRINTS" id="PR00881">
    <property type="entry name" value="L7ARS6FAMILY"/>
</dbReference>
<dbReference type="Proteomes" id="UP000673691">
    <property type="component" value="Unassembled WGS sequence"/>
</dbReference>
<dbReference type="GO" id="GO:0022625">
    <property type="term" value="C:cytosolic large ribosomal subunit"/>
    <property type="evidence" value="ECO:0007669"/>
    <property type="project" value="UniProtKB-UniRule"/>
</dbReference>
<comment type="function">
    <text evidence="4">Component of the ribosome.</text>
</comment>
<proteinExistence type="inferred from homology"/>
<dbReference type="InterPro" id="IPR029064">
    <property type="entry name" value="Ribosomal_eL30-like_sf"/>
</dbReference>
<dbReference type="Pfam" id="PF01248">
    <property type="entry name" value="Ribosomal_L7Ae"/>
    <property type="match status" value="1"/>
</dbReference>
<keyword evidence="2 4" id="KW-0689">Ribosomal protein</keyword>
<comment type="similarity">
    <text evidence="1 4">Belongs to the eukaryotic ribosomal protein eL8 family.</text>
</comment>
<gene>
    <name evidence="6" type="ORF">BJ554DRAFT_7262</name>
</gene>
<feature type="domain" description="Ribosomal protein eL8/eL30/eS12/Gadd45" evidence="5">
    <location>
        <begin position="145"/>
        <end position="222"/>
    </location>
</feature>
<dbReference type="AlphaFoldDB" id="A0A8H8DJA7"/>
<dbReference type="InterPro" id="IPR018492">
    <property type="entry name" value="Ribosomal_eL8/Nhp2"/>
</dbReference>
<evidence type="ECO:0000259" key="5">
    <source>
        <dbReference type="Pfam" id="PF01248"/>
    </source>
</evidence>
<accession>A0A8H8DJA7</accession>
<dbReference type="InterPro" id="IPR050257">
    <property type="entry name" value="eL8/uL1-like"/>
</dbReference>
<dbReference type="SUPFAM" id="SSF55315">
    <property type="entry name" value="L30e-like"/>
    <property type="match status" value="1"/>
</dbReference>
<dbReference type="PANTHER" id="PTHR23105">
    <property type="entry name" value="RIBOSOMAL PROTEIN L7AE FAMILY MEMBER"/>
    <property type="match status" value="1"/>
</dbReference>
<comment type="caution">
    <text evidence="6">The sequence shown here is derived from an EMBL/GenBank/DDBJ whole genome shotgun (WGS) entry which is preliminary data.</text>
</comment>
<dbReference type="OrthoDB" id="29563at2759"/>
<keyword evidence="3 4" id="KW-0687">Ribonucleoprotein</keyword>
<evidence type="ECO:0000256" key="1">
    <source>
        <dbReference type="ARBA" id="ARBA00007337"/>
    </source>
</evidence>
<evidence type="ECO:0000313" key="7">
    <source>
        <dbReference type="Proteomes" id="UP000673691"/>
    </source>
</evidence>
<protein>
    <recommendedName>
        <fullName evidence="4">60S ribosomal protein L8</fullName>
    </recommendedName>
</protein>
<name>A0A8H8DJA7_9FUNG</name>
<dbReference type="GO" id="GO:0003723">
    <property type="term" value="F:RNA binding"/>
    <property type="evidence" value="ECO:0007669"/>
    <property type="project" value="UniProtKB-UniRule"/>
</dbReference>
<organism evidence="6 7">
    <name type="scientific">Olpidium bornovanus</name>
    <dbReference type="NCBI Taxonomy" id="278681"/>
    <lineage>
        <taxon>Eukaryota</taxon>
        <taxon>Fungi</taxon>
        <taxon>Fungi incertae sedis</taxon>
        <taxon>Olpidiomycota</taxon>
        <taxon>Olpidiomycotina</taxon>
        <taxon>Olpidiomycetes</taxon>
        <taxon>Olpidiales</taxon>
        <taxon>Olpidiaceae</taxon>
        <taxon>Olpidium</taxon>
    </lineage>
</organism>
<dbReference type="Gene3D" id="3.30.1330.30">
    <property type="match status" value="2"/>
</dbReference>
<evidence type="ECO:0000313" key="6">
    <source>
        <dbReference type="EMBL" id="KAG5460659.1"/>
    </source>
</evidence>
<dbReference type="FunFam" id="3.30.1330.30:FF:000003">
    <property type="entry name" value="60S ribosomal protein L7a"/>
    <property type="match status" value="1"/>
</dbReference>
<evidence type="ECO:0000256" key="2">
    <source>
        <dbReference type="ARBA" id="ARBA00022980"/>
    </source>
</evidence>
<keyword evidence="7" id="KW-1185">Reference proteome</keyword>
<sequence length="275" mass="30783">MEAYLHYAILSLLTKTAPFLHTRLFLFVAFGLAWINRPPGGDIQPKRDLTRFVKWPEYVRLQRQAKILRQRLKVPPSINQFTNVLDKNIRIWLTSAGLVIWMTLGAQIFKLCKKYRPETPGAKKIRLRAAAEATAEGKKPDPGKKPIVLKFGINHITALVEAKKPALVMIAYDVDPIEIVLWLPALCRKMGIPYCIVKDKALLGRMVHQKTATAIAIVDVGSEDKSDFSSIVSAVKANYNDKAEEIRRTWGGGIMGPKSRAASRKKLAAANENTK</sequence>
<evidence type="ECO:0000256" key="4">
    <source>
        <dbReference type="RuleBase" id="RU367042"/>
    </source>
</evidence>
<dbReference type="InterPro" id="IPR001921">
    <property type="entry name" value="Ribosomal_eL8_euk"/>
</dbReference>
<dbReference type="InterPro" id="IPR004038">
    <property type="entry name" value="Ribosomal_eL8/eL30/eS12/Gad45"/>
</dbReference>
<reference evidence="6 7" key="1">
    <citation type="journal article" name="Sci. Rep.">
        <title>Genome-scale phylogenetic analyses confirm Olpidium as the closest living zoosporic fungus to the non-flagellated, terrestrial fungi.</title>
        <authorList>
            <person name="Chang Y."/>
            <person name="Rochon D."/>
            <person name="Sekimoto S."/>
            <person name="Wang Y."/>
            <person name="Chovatia M."/>
            <person name="Sandor L."/>
            <person name="Salamov A."/>
            <person name="Grigoriev I.V."/>
            <person name="Stajich J.E."/>
            <person name="Spatafora J.W."/>
        </authorList>
    </citation>
    <scope>NUCLEOTIDE SEQUENCE [LARGE SCALE GENOMIC DNA]</scope>
    <source>
        <strain evidence="6">S191</strain>
    </source>
</reference>